<dbReference type="EMBL" id="BGPR01086957">
    <property type="protein sequence ID" value="GBM05363.1"/>
    <property type="molecule type" value="Genomic_DNA"/>
</dbReference>
<dbReference type="EMBL" id="BGPR01086942">
    <property type="protein sequence ID" value="GBM05308.1"/>
    <property type="molecule type" value="Genomic_DNA"/>
</dbReference>
<dbReference type="AlphaFoldDB" id="A0A4Y2CLY1"/>
<feature type="region of interest" description="Disordered" evidence="1">
    <location>
        <begin position="80"/>
        <end position="107"/>
    </location>
</feature>
<name>A0A4Y2CLY1_ARAVE</name>
<dbReference type="EMBL" id="BGPR01092308">
    <property type="protein sequence ID" value="GBM26709.1"/>
    <property type="molecule type" value="Genomic_DNA"/>
</dbReference>
<evidence type="ECO:0000313" key="2">
    <source>
        <dbReference type="EMBL" id="GBM05308.1"/>
    </source>
</evidence>
<evidence type="ECO:0000313" key="3">
    <source>
        <dbReference type="EMBL" id="GBM05363.1"/>
    </source>
</evidence>
<accession>A0A4Y2CLY1</accession>
<organism evidence="3 6">
    <name type="scientific">Araneus ventricosus</name>
    <name type="common">Orbweaver spider</name>
    <name type="synonym">Epeira ventricosa</name>
    <dbReference type="NCBI Taxonomy" id="182803"/>
    <lineage>
        <taxon>Eukaryota</taxon>
        <taxon>Metazoa</taxon>
        <taxon>Ecdysozoa</taxon>
        <taxon>Arthropoda</taxon>
        <taxon>Chelicerata</taxon>
        <taxon>Arachnida</taxon>
        <taxon>Araneae</taxon>
        <taxon>Araneomorphae</taxon>
        <taxon>Entelegynae</taxon>
        <taxon>Araneoidea</taxon>
        <taxon>Araneidae</taxon>
        <taxon>Araneus</taxon>
    </lineage>
</organism>
<evidence type="ECO:0000313" key="4">
    <source>
        <dbReference type="EMBL" id="GBM26693.1"/>
    </source>
</evidence>
<keyword evidence="6" id="KW-1185">Reference proteome</keyword>
<proteinExistence type="predicted"/>
<evidence type="ECO:0000313" key="5">
    <source>
        <dbReference type="EMBL" id="GBM26709.1"/>
    </source>
</evidence>
<reference evidence="3 6" key="1">
    <citation type="journal article" date="2019" name="Sci. Rep.">
        <title>Orb-weaving spider Araneus ventricosus genome elucidates the spidroin gene catalogue.</title>
        <authorList>
            <person name="Kono N."/>
            <person name="Nakamura H."/>
            <person name="Ohtoshi R."/>
            <person name="Moran D.A.P."/>
            <person name="Shinohara A."/>
            <person name="Yoshida Y."/>
            <person name="Fujiwara M."/>
            <person name="Mori M."/>
            <person name="Tomita M."/>
            <person name="Arakawa K."/>
        </authorList>
    </citation>
    <scope>NUCLEOTIDE SEQUENCE [LARGE SCALE GENOMIC DNA]</scope>
</reference>
<sequence length="107" mass="12122">MRNNTFIEADCGFGNIRFLPSYLSHFIQFTQGRSIAGHSLFGAAYLCFLVIKVREHGKVSLTKIMTELLKVGELRRAYQRQMSTRESSKGPLIRDTPGEKVSTLPEK</sequence>
<dbReference type="Proteomes" id="UP000499080">
    <property type="component" value="Unassembled WGS sequence"/>
</dbReference>
<evidence type="ECO:0000313" key="6">
    <source>
        <dbReference type="Proteomes" id="UP000499080"/>
    </source>
</evidence>
<dbReference type="EMBL" id="BGPR01092305">
    <property type="protein sequence ID" value="GBM26693.1"/>
    <property type="molecule type" value="Genomic_DNA"/>
</dbReference>
<gene>
    <name evidence="2" type="ORF">AVEN_102055_1</name>
    <name evidence="3" type="ORF">AVEN_241697_1</name>
    <name evidence="4" type="ORF">AVEN_252729_1</name>
    <name evidence="5" type="ORF">AVEN_44079_1</name>
</gene>
<comment type="caution">
    <text evidence="3">The sequence shown here is derived from an EMBL/GenBank/DDBJ whole genome shotgun (WGS) entry which is preliminary data.</text>
</comment>
<evidence type="ECO:0000256" key="1">
    <source>
        <dbReference type="SAM" id="MobiDB-lite"/>
    </source>
</evidence>
<protein>
    <submittedName>
        <fullName evidence="3">Uncharacterized protein</fullName>
    </submittedName>
</protein>